<dbReference type="EMBL" id="CP065668">
    <property type="protein sequence ID" value="QPS10310.1"/>
    <property type="molecule type" value="Genomic_DNA"/>
</dbReference>
<protein>
    <submittedName>
        <fullName evidence="2">Uncharacterized protein</fullName>
    </submittedName>
</protein>
<evidence type="ECO:0000313" key="3">
    <source>
        <dbReference type="Proteomes" id="UP000594778"/>
    </source>
</evidence>
<feature type="region of interest" description="Disordered" evidence="1">
    <location>
        <begin position="1"/>
        <end position="23"/>
    </location>
</feature>
<dbReference type="AlphaFoldDB" id="A0A7T2W2L7"/>
<sequence>MTTPAQNTRHRSATVEPLMHAKPIPLRLTGEELERAWAGAQHEGRSASNFIRMIHNMGMEQYAKHGRIVLGHNDTGTGTATAAAAEQR</sequence>
<proteinExistence type="predicted"/>
<dbReference type="Proteomes" id="UP000594778">
    <property type="component" value="Chromosome"/>
</dbReference>
<dbReference type="RefSeq" id="WP_197956862.1">
    <property type="nucleotide sequence ID" value="NZ_CP065668.1"/>
</dbReference>
<evidence type="ECO:0000256" key="1">
    <source>
        <dbReference type="SAM" id="MobiDB-lite"/>
    </source>
</evidence>
<evidence type="ECO:0000313" key="2">
    <source>
        <dbReference type="EMBL" id="QPS10310.1"/>
    </source>
</evidence>
<organism evidence="2 3">
    <name type="scientific">Delftia acidovorans</name>
    <name type="common">Pseudomonas acidovorans</name>
    <name type="synonym">Comamonas acidovorans</name>
    <dbReference type="NCBI Taxonomy" id="80866"/>
    <lineage>
        <taxon>Bacteria</taxon>
        <taxon>Pseudomonadati</taxon>
        <taxon>Pseudomonadota</taxon>
        <taxon>Betaproteobacteria</taxon>
        <taxon>Burkholderiales</taxon>
        <taxon>Comamonadaceae</taxon>
        <taxon>Delftia</taxon>
    </lineage>
</organism>
<accession>A0A7T2W2L7</accession>
<gene>
    <name evidence="2" type="ORF">I6G66_10065</name>
</gene>
<name>A0A7T2W2L7_DELAC</name>
<reference evidence="2 3" key="1">
    <citation type="submission" date="2020-12" db="EMBL/GenBank/DDBJ databases">
        <title>FDA dAtabase for Regulatory Grade micrObial Sequences (FDA-ARGOS): Supporting development and validation of Infectious Disease Dx tests.</title>
        <authorList>
            <person name="Sproer C."/>
            <person name="Gronow S."/>
            <person name="Severitt S."/>
            <person name="Schroder I."/>
            <person name="Tallon L."/>
            <person name="Sadzewicz L."/>
            <person name="Zhao X."/>
            <person name="Boylan J."/>
            <person name="Ott S."/>
            <person name="Bowen H."/>
            <person name="Vavikolanu K."/>
            <person name="Mehta A."/>
            <person name="Aluvathingal J."/>
            <person name="Nadendla S."/>
            <person name="Lowell S."/>
            <person name="Myers T."/>
            <person name="Yan Y."/>
            <person name="Sichtig H."/>
        </authorList>
    </citation>
    <scope>NUCLEOTIDE SEQUENCE [LARGE SCALE GENOMIC DNA]</scope>
    <source>
        <strain evidence="2 3">FDAARGOS_909</strain>
    </source>
</reference>